<dbReference type="GO" id="GO:0006006">
    <property type="term" value="P:glucose metabolic process"/>
    <property type="evidence" value="ECO:0007669"/>
    <property type="project" value="InterPro"/>
</dbReference>
<protein>
    <submittedName>
        <fullName evidence="2">Unannotated protein</fullName>
    </submittedName>
</protein>
<dbReference type="GO" id="GO:0050661">
    <property type="term" value="F:NADP binding"/>
    <property type="evidence" value="ECO:0007669"/>
    <property type="project" value="InterPro"/>
</dbReference>
<dbReference type="Gene3D" id="3.30.360.10">
    <property type="entry name" value="Dihydrodipicolinate Reductase, domain 2"/>
    <property type="match status" value="1"/>
</dbReference>
<dbReference type="InterPro" id="IPR022675">
    <property type="entry name" value="G6P_DH_C"/>
</dbReference>
<sequence>MRMRISPDVSIGLGVRVKVPGDRMIGEDIELLVSEPAGKQMPPYERLLGDALRGNDELFSREDLVTAQWNVVDPILDDVVPVYLYEQGTWGPDESMGLIGNDGPWINPKKAKKS</sequence>
<accession>A0A6J6ZBL5</accession>
<proteinExistence type="predicted"/>
<dbReference type="AlphaFoldDB" id="A0A6J6ZBL5"/>
<feature type="domain" description="Glucose-6-phosphate dehydrogenase C-terminal" evidence="1">
    <location>
        <begin position="2"/>
        <end position="103"/>
    </location>
</feature>
<name>A0A6J6ZBL5_9ZZZZ</name>
<gene>
    <name evidence="2" type="ORF">UFOPK3164_00103</name>
</gene>
<dbReference type="EMBL" id="CAFABE010000003">
    <property type="protein sequence ID" value="CAB4816548.1"/>
    <property type="molecule type" value="Genomic_DNA"/>
</dbReference>
<dbReference type="Pfam" id="PF02781">
    <property type="entry name" value="G6PD_C"/>
    <property type="match status" value="1"/>
</dbReference>
<dbReference type="SUPFAM" id="SSF55347">
    <property type="entry name" value="Glyceraldehyde-3-phosphate dehydrogenase-like, C-terminal domain"/>
    <property type="match status" value="1"/>
</dbReference>
<dbReference type="GO" id="GO:0004345">
    <property type="term" value="F:glucose-6-phosphate dehydrogenase activity"/>
    <property type="evidence" value="ECO:0007669"/>
    <property type="project" value="InterPro"/>
</dbReference>
<reference evidence="2" key="1">
    <citation type="submission" date="2020-05" db="EMBL/GenBank/DDBJ databases">
        <authorList>
            <person name="Chiriac C."/>
            <person name="Salcher M."/>
            <person name="Ghai R."/>
            <person name="Kavagutti S V."/>
        </authorList>
    </citation>
    <scope>NUCLEOTIDE SEQUENCE</scope>
</reference>
<organism evidence="2">
    <name type="scientific">freshwater metagenome</name>
    <dbReference type="NCBI Taxonomy" id="449393"/>
    <lineage>
        <taxon>unclassified sequences</taxon>
        <taxon>metagenomes</taxon>
        <taxon>ecological metagenomes</taxon>
    </lineage>
</organism>
<evidence type="ECO:0000259" key="1">
    <source>
        <dbReference type="Pfam" id="PF02781"/>
    </source>
</evidence>
<evidence type="ECO:0000313" key="2">
    <source>
        <dbReference type="EMBL" id="CAB4816548.1"/>
    </source>
</evidence>